<dbReference type="AlphaFoldDB" id="A0AAU8M017"/>
<gene>
    <name evidence="1" type="ORF">Q3M24_07030</name>
</gene>
<dbReference type="EMBL" id="CP159373">
    <property type="protein sequence ID" value="XCN74493.1"/>
    <property type="molecule type" value="Genomic_DNA"/>
</dbReference>
<reference evidence="1" key="1">
    <citation type="journal article" date="2024" name="Syst. Appl. Microbiol.">
        <title>First single-strain enrichments of Electrothrix cable bacteria, description of E. aestuarii sp. nov. and E. rattekaaiensis sp. nov., and proposal of a cable bacteria taxonomy following the rules of the SeqCode.</title>
        <authorList>
            <person name="Plum-Jensen L.E."/>
            <person name="Schramm A."/>
            <person name="Marshall I.P.G."/>
        </authorList>
    </citation>
    <scope>NUCLEOTIDE SEQUENCE</scope>
    <source>
        <strain evidence="1">Rat1</strain>
    </source>
</reference>
<organism evidence="1">
    <name type="scientific">Candidatus Electrothrix aestuarii</name>
    <dbReference type="NCBI Taxonomy" id="3062594"/>
    <lineage>
        <taxon>Bacteria</taxon>
        <taxon>Pseudomonadati</taxon>
        <taxon>Thermodesulfobacteriota</taxon>
        <taxon>Desulfobulbia</taxon>
        <taxon>Desulfobulbales</taxon>
        <taxon>Desulfobulbaceae</taxon>
        <taxon>Candidatus Electrothrix</taxon>
    </lineage>
</organism>
<name>A0AAU8M017_9BACT</name>
<evidence type="ECO:0000313" key="1">
    <source>
        <dbReference type="EMBL" id="XCN74493.1"/>
    </source>
</evidence>
<reference evidence="1" key="2">
    <citation type="submission" date="2024-06" db="EMBL/GenBank/DDBJ databases">
        <authorList>
            <person name="Plum-Jensen L.E."/>
            <person name="Schramm A."/>
            <person name="Marshall I.P.G."/>
        </authorList>
    </citation>
    <scope>NUCLEOTIDE SEQUENCE</scope>
    <source>
        <strain evidence="1">Rat1</strain>
    </source>
</reference>
<accession>A0AAU8M017</accession>
<sequence>MDYSSILEELSKASTFDLYRLSIAINQQLETPQRLDEIKRHLQPGQKISYFDAQQNREIEATVLKIRRKRVLVQNLCDQAKWTIPLYFINLEGVNTDIINTPEKGLDKSQLKVGDMVGFQDRDNNDLYGKIIRLNQKTATIMTSTRGRWRVGYEYLYFIFDIEQGGNQLIIT</sequence>
<protein>
    <submittedName>
        <fullName evidence="1">Uncharacterized protein</fullName>
    </submittedName>
</protein>
<proteinExistence type="predicted"/>
<dbReference type="KEGG" id="eaj:Q3M24_07030"/>